<protein>
    <submittedName>
        <fullName evidence="2">Uncharacterized protein</fullName>
    </submittedName>
</protein>
<proteinExistence type="predicted"/>
<keyword evidence="1" id="KW-0472">Membrane</keyword>
<dbReference type="InParanoid" id="B4D5V8"/>
<accession>B4D5V8</accession>
<evidence type="ECO:0000313" key="2">
    <source>
        <dbReference type="EMBL" id="EDY18161.1"/>
    </source>
</evidence>
<name>B4D5V8_9BACT</name>
<dbReference type="STRING" id="497964.CfE428DRAFT_4297"/>
<dbReference type="Proteomes" id="UP000005824">
    <property type="component" value="Unassembled WGS sequence"/>
</dbReference>
<reference evidence="2 3" key="1">
    <citation type="journal article" date="2011" name="J. Bacteriol.">
        <title>Genome sequence of Chthoniobacter flavus Ellin428, an aerobic heterotrophic soil bacterium.</title>
        <authorList>
            <person name="Kant R."/>
            <person name="van Passel M.W."/>
            <person name="Palva A."/>
            <person name="Lucas S."/>
            <person name="Lapidus A."/>
            <person name="Glavina Del Rio T."/>
            <person name="Dalin E."/>
            <person name="Tice H."/>
            <person name="Bruce D."/>
            <person name="Goodwin L."/>
            <person name="Pitluck S."/>
            <person name="Larimer F.W."/>
            <person name="Land M.L."/>
            <person name="Hauser L."/>
            <person name="Sangwan P."/>
            <person name="de Vos W.M."/>
            <person name="Janssen P.H."/>
            <person name="Smidt H."/>
        </authorList>
    </citation>
    <scope>NUCLEOTIDE SEQUENCE [LARGE SCALE GENOMIC DNA]</scope>
    <source>
        <strain evidence="2 3">Ellin428</strain>
    </source>
</reference>
<keyword evidence="1" id="KW-0812">Transmembrane</keyword>
<keyword evidence="1" id="KW-1133">Transmembrane helix</keyword>
<evidence type="ECO:0000313" key="3">
    <source>
        <dbReference type="Proteomes" id="UP000005824"/>
    </source>
</evidence>
<keyword evidence="3" id="KW-1185">Reference proteome</keyword>
<gene>
    <name evidence="2" type="ORF">CfE428DRAFT_4297</name>
</gene>
<feature type="transmembrane region" description="Helical" evidence="1">
    <location>
        <begin position="21"/>
        <end position="42"/>
    </location>
</feature>
<dbReference type="EMBL" id="ABVL01000014">
    <property type="protein sequence ID" value="EDY18161.1"/>
    <property type="molecule type" value="Genomic_DNA"/>
</dbReference>
<sequence>MSDTSPTPPPTSITLCDIVTVLIRLLAIEFGLSSLSGLTWFYGPQLRDRFHQPTNLLVFDAVLPIVCLLIVYWLWCLAGWVARRVTKGHNAALSATQLTLLDLYSFGFFLVGLYVAVTNFGPSLTWLHYTLSHSSTEGRLTPQQEGDFYTLFKYLVKLIVGLALVLNGRKLATKLIKRYHAPAAKPSGENQDTVNPA</sequence>
<dbReference type="AlphaFoldDB" id="B4D5V8"/>
<feature type="transmembrane region" description="Helical" evidence="1">
    <location>
        <begin position="62"/>
        <end position="82"/>
    </location>
</feature>
<comment type="caution">
    <text evidence="2">The sequence shown here is derived from an EMBL/GenBank/DDBJ whole genome shotgun (WGS) entry which is preliminary data.</text>
</comment>
<evidence type="ECO:0000256" key="1">
    <source>
        <dbReference type="SAM" id="Phobius"/>
    </source>
</evidence>
<organism evidence="2 3">
    <name type="scientific">Chthoniobacter flavus Ellin428</name>
    <dbReference type="NCBI Taxonomy" id="497964"/>
    <lineage>
        <taxon>Bacteria</taxon>
        <taxon>Pseudomonadati</taxon>
        <taxon>Verrucomicrobiota</taxon>
        <taxon>Spartobacteria</taxon>
        <taxon>Chthoniobacterales</taxon>
        <taxon>Chthoniobacteraceae</taxon>
        <taxon>Chthoniobacter</taxon>
    </lineage>
</organism>
<dbReference type="RefSeq" id="WP_006981621.1">
    <property type="nucleotide sequence ID" value="NZ_ABVL01000014.1"/>
</dbReference>
<feature type="transmembrane region" description="Helical" evidence="1">
    <location>
        <begin position="103"/>
        <end position="128"/>
    </location>
</feature>
<feature type="transmembrane region" description="Helical" evidence="1">
    <location>
        <begin position="148"/>
        <end position="168"/>
    </location>
</feature>